<dbReference type="Proteomes" id="UP000032545">
    <property type="component" value="Unassembled WGS sequence"/>
</dbReference>
<keyword evidence="3" id="KW-1185">Reference proteome</keyword>
<reference evidence="3" key="1">
    <citation type="submission" date="2015-02" db="EMBL/GenBank/DDBJ databases">
        <title>Draft Genome of Frankia sp. CpI1-S.</title>
        <authorList>
            <person name="Oshone R.T."/>
            <person name="Ngom M."/>
            <person name="Ghodhbane-Gtari F."/>
            <person name="Gtari M."/>
            <person name="Morris K."/>
            <person name="Thomas K."/>
            <person name="Sen A."/>
            <person name="Tisa L.S."/>
        </authorList>
    </citation>
    <scope>NUCLEOTIDE SEQUENCE [LARGE SCALE GENOMIC DNA]</scope>
    <source>
        <strain evidence="3">CpI1-S</strain>
    </source>
</reference>
<feature type="region of interest" description="Disordered" evidence="1">
    <location>
        <begin position="95"/>
        <end position="145"/>
    </location>
</feature>
<name>A0A0D8BK16_9ACTN</name>
<proteinExistence type="predicted"/>
<accession>A0A0D8BK16</accession>
<dbReference type="EMBL" id="JYFN01000006">
    <property type="protein sequence ID" value="KJE24481.1"/>
    <property type="molecule type" value="Genomic_DNA"/>
</dbReference>
<comment type="caution">
    <text evidence="2">The sequence shown here is derived from an EMBL/GenBank/DDBJ whole genome shotgun (WGS) entry which is preliminary data.</text>
</comment>
<organism evidence="2 3">
    <name type="scientific">Frankia torreyi</name>
    <dbReference type="NCBI Taxonomy" id="1856"/>
    <lineage>
        <taxon>Bacteria</taxon>
        <taxon>Bacillati</taxon>
        <taxon>Actinomycetota</taxon>
        <taxon>Actinomycetes</taxon>
        <taxon>Frankiales</taxon>
        <taxon>Frankiaceae</taxon>
        <taxon>Frankia</taxon>
    </lineage>
</organism>
<feature type="compositionally biased region" description="Basic and acidic residues" evidence="1">
    <location>
        <begin position="13"/>
        <end position="22"/>
    </location>
</feature>
<feature type="compositionally biased region" description="Basic and acidic residues" evidence="1">
    <location>
        <begin position="106"/>
        <end position="120"/>
    </location>
</feature>
<feature type="compositionally biased region" description="Low complexity" evidence="1">
    <location>
        <begin position="1"/>
        <end position="12"/>
    </location>
</feature>
<dbReference type="OrthoDB" id="3218543at2"/>
<reference evidence="2 3" key="2">
    <citation type="journal article" date="2016" name="Genome Announc.">
        <title>Permanent Draft Genome Sequences for Two Variants of Frankia sp. Strain CpI1, the First Frankia Strain Isolated from Root Nodules of Comptonia peregrina.</title>
        <authorList>
            <person name="Oshone R."/>
            <person name="Hurst S.G.IV."/>
            <person name="Abebe-Akele F."/>
            <person name="Simpson S."/>
            <person name="Morris K."/>
            <person name="Thomas W.K."/>
            <person name="Tisa L.S."/>
        </authorList>
    </citation>
    <scope>NUCLEOTIDE SEQUENCE [LARGE SCALE GENOMIC DNA]</scope>
    <source>
        <strain evidence="3">CpI1-S</strain>
    </source>
</reference>
<dbReference type="RefSeq" id="WP_044883943.1">
    <property type="nucleotide sequence ID" value="NZ_JYFN01000006.1"/>
</dbReference>
<gene>
    <name evidence="2" type="ORF">FF36_01212</name>
</gene>
<evidence type="ECO:0000256" key="1">
    <source>
        <dbReference type="SAM" id="MobiDB-lite"/>
    </source>
</evidence>
<evidence type="ECO:0000313" key="3">
    <source>
        <dbReference type="Proteomes" id="UP000032545"/>
    </source>
</evidence>
<dbReference type="PATRIC" id="fig|1502723.3.peg.4995"/>
<feature type="region of interest" description="Disordered" evidence="1">
    <location>
        <begin position="1"/>
        <end position="43"/>
    </location>
</feature>
<sequence>MPADAPGAPSPDADQRVSEHGDVAAVPAAREGEPASSAAADDASAAVAVDTGSELVASLMSGIPTDEQKRLLGMINSSIAAERSAAIDGTVRRQVDVGVRRRRSSHRPDPDAADAADERGGAPSAAHQRAGEPGTDGSRGEAGDG</sequence>
<evidence type="ECO:0000313" key="2">
    <source>
        <dbReference type="EMBL" id="KJE24481.1"/>
    </source>
</evidence>
<dbReference type="AlphaFoldDB" id="A0A0D8BK16"/>
<protein>
    <submittedName>
        <fullName evidence="2">Uncharacterized protein</fullName>
    </submittedName>
</protein>